<keyword evidence="3" id="KW-1185">Reference proteome</keyword>
<dbReference type="Proteomes" id="UP001431429">
    <property type="component" value="Unassembled WGS sequence"/>
</dbReference>
<accession>A0ABT0UF26</accession>
<sequence>MNKKKKAFLTDPLGDKGVLTKAIPWISIPLVIALTAGVISSDRSIYLKILASVLASVVTVRCIQRIAEQFNKSR</sequence>
<evidence type="ECO:0000313" key="3">
    <source>
        <dbReference type="Proteomes" id="UP001431429"/>
    </source>
</evidence>
<dbReference type="RefSeq" id="WP_250917553.1">
    <property type="nucleotide sequence ID" value="NZ_JAMQAW010000002.1"/>
</dbReference>
<organism evidence="2 3">
    <name type="scientific">Streptomyces albipurpureus</name>
    <dbReference type="NCBI Taxonomy" id="2897419"/>
    <lineage>
        <taxon>Bacteria</taxon>
        <taxon>Bacillati</taxon>
        <taxon>Actinomycetota</taxon>
        <taxon>Actinomycetes</taxon>
        <taxon>Kitasatosporales</taxon>
        <taxon>Streptomycetaceae</taxon>
        <taxon>Streptomyces</taxon>
    </lineage>
</organism>
<keyword evidence="1" id="KW-1133">Transmembrane helix</keyword>
<evidence type="ECO:0000313" key="2">
    <source>
        <dbReference type="EMBL" id="MCM2387202.1"/>
    </source>
</evidence>
<proteinExistence type="predicted"/>
<keyword evidence="1" id="KW-0812">Transmembrane</keyword>
<evidence type="ECO:0008006" key="4">
    <source>
        <dbReference type="Google" id="ProtNLM"/>
    </source>
</evidence>
<reference evidence="2" key="1">
    <citation type="submission" date="2022-06" db="EMBL/GenBank/DDBJ databases">
        <title>Genome public.</title>
        <authorList>
            <person name="Sun Q."/>
        </authorList>
    </citation>
    <scope>NUCLEOTIDE SEQUENCE</scope>
    <source>
        <strain evidence="2">CWNU-1</strain>
    </source>
</reference>
<feature type="transmembrane region" description="Helical" evidence="1">
    <location>
        <begin position="21"/>
        <end position="39"/>
    </location>
</feature>
<name>A0ABT0UF26_9ACTN</name>
<comment type="caution">
    <text evidence="2">The sequence shown here is derived from an EMBL/GenBank/DDBJ whole genome shotgun (WGS) entry which is preliminary data.</text>
</comment>
<protein>
    <recommendedName>
        <fullName evidence="4">Holin</fullName>
    </recommendedName>
</protein>
<feature type="transmembrane region" description="Helical" evidence="1">
    <location>
        <begin position="45"/>
        <end position="64"/>
    </location>
</feature>
<gene>
    <name evidence="2" type="ORF">NBG84_02550</name>
</gene>
<dbReference type="EMBL" id="JAMQAW010000002">
    <property type="protein sequence ID" value="MCM2387202.1"/>
    <property type="molecule type" value="Genomic_DNA"/>
</dbReference>
<evidence type="ECO:0000256" key="1">
    <source>
        <dbReference type="SAM" id="Phobius"/>
    </source>
</evidence>
<keyword evidence="1" id="KW-0472">Membrane</keyword>